<accession>A0A921LAH1</accession>
<dbReference type="Proteomes" id="UP000747013">
    <property type="component" value="Unassembled WGS sequence"/>
</dbReference>
<dbReference type="PANTHER" id="PTHR43434">
    <property type="entry name" value="PHOSPHOGLYCOLATE PHOSPHATASE"/>
    <property type="match status" value="1"/>
</dbReference>
<dbReference type="InterPro" id="IPR036412">
    <property type="entry name" value="HAD-like_sf"/>
</dbReference>
<keyword evidence="1" id="KW-0378">Hydrolase</keyword>
<dbReference type="SFLD" id="SFLDG01129">
    <property type="entry name" value="C1.5:_HAD__Beta-PGM__Phosphata"/>
    <property type="match status" value="1"/>
</dbReference>
<reference evidence="1" key="1">
    <citation type="journal article" date="2021" name="PeerJ">
        <title>Extensive microbial diversity within the chicken gut microbiome revealed by metagenomics and culture.</title>
        <authorList>
            <person name="Gilroy R."/>
            <person name="Ravi A."/>
            <person name="Getino M."/>
            <person name="Pursley I."/>
            <person name="Horton D.L."/>
            <person name="Alikhan N.F."/>
            <person name="Baker D."/>
            <person name="Gharbi K."/>
            <person name="Hall N."/>
            <person name="Watson M."/>
            <person name="Adriaenssens E.M."/>
            <person name="Foster-Nyarko E."/>
            <person name="Jarju S."/>
            <person name="Secka A."/>
            <person name="Antonio M."/>
            <person name="Oren A."/>
            <person name="Chaudhuri R.R."/>
            <person name="La Ragione R."/>
            <person name="Hildebrand F."/>
            <person name="Pallen M.J."/>
        </authorList>
    </citation>
    <scope>NUCLEOTIDE SEQUENCE</scope>
    <source>
        <strain evidence="1">7886</strain>
    </source>
</reference>
<gene>
    <name evidence="1" type="ORF">K8V88_11880</name>
</gene>
<proteinExistence type="predicted"/>
<dbReference type="SFLD" id="SFLDS00003">
    <property type="entry name" value="Haloacid_Dehalogenase"/>
    <property type="match status" value="1"/>
</dbReference>
<evidence type="ECO:0000313" key="2">
    <source>
        <dbReference type="Proteomes" id="UP000747013"/>
    </source>
</evidence>
<dbReference type="SFLD" id="SFLDG01135">
    <property type="entry name" value="C1.5.6:_HAD__Beta-PGM__Phospha"/>
    <property type="match status" value="1"/>
</dbReference>
<organism evidence="1 2">
    <name type="scientific">Companilactobacillus farciminis</name>
    <dbReference type="NCBI Taxonomy" id="1612"/>
    <lineage>
        <taxon>Bacteria</taxon>
        <taxon>Bacillati</taxon>
        <taxon>Bacillota</taxon>
        <taxon>Bacilli</taxon>
        <taxon>Lactobacillales</taxon>
        <taxon>Lactobacillaceae</taxon>
        <taxon>Companilactobacillus</taxon>
    </lineage>
</organism>
<dbReference type="InterPro" id="IPR050155">
    <property type="entry name" value="HAD-like_hydrolase_sf"/>
</dbReference>
<dbReference type="Gene3D" id="1.10.150.240">
    <property type="entry name" value="Putative phosphatase, domain 2"/>
    <property type="match status" value="1"/>
</dbReference>
<sequence>MKNLFFDFDGTIANTQEGIVNALEYMVNDLQMEHLGVDTYKKFIGPSLVDSLERFYPDFPKTRYQEAVKSFQSYYNTKGVYQLELYPGMKDMLQQLKDAGYNLYISSVKTESMLKILIPHLGLDDYFEGFYGQSEDGLTRNTKPAILKYGLDESKSAADDSIMIGDRMTDMQGGVQNDVHTLGITYGFGDHQELKESGAELIVDHVDDIPDAVKKFK</sequence>
<dbReference type="Gene3D" id="3.40.50.1000">
    <property type="entry name" value="HAD superfamily/HAD-like"/>
    <property type="match status" value="1"/>
</dbReference>
<dbReference type="EMBL" id="DYWC01000280">
    <property type="protein sequence ID" value="HJF88124.1"/>
    <property type="molecule type" value="Genomic_DNA"/>
</dbReference>
<dbReference type="InterPro" id="IPR023198">
    <property type="entry name" value="PGP-like_dom2"/>
</dbReference>
<dbReference type="InterPro" id="IPR023214">
    <property type="entry name" value="HAD_sf"/>
</dbReference>
<protein>
    <submittedName>
        <fullName evidence="1">HAD hydrolase-like protein</fullName>
    </submittedName>
</protein>
<evidence type="ECO:0000313" key="1">
    <source>
        <dbReference type="EMBL" id="HJF88124.1"/>
    </source>
</evidence>
<dbReference type="SUPFAM" id="SSF56784">
    <property type="entry name" value="HAD-like"/>
    <property type="match status" value="1"/>
</dbReference>
<dbReference type="GO" id="GO:0004713">
    <property type="term" value="F:protein tyrosine kinase activity"/>
    <property type="evidence" value="ECO:0007669"/>
    <property type="project" value="TreeGrafter"/>
</dbReference>
<dbReference type="Pfam" id="PF13419">
    <property type="entry name" value="HAD_2"/>
    <property type="match status" value="1"/>
</dbReference>
<dbReference type="InterPro" id="IPR041492">
    <property type="entry name" value="HAD_2"/>
</dbReference>
<comment type="caution">
    <text evidence="1">The sequence shown here is derived from an EMBL/GenBank/DDBJ whole genome shotgun (WGS) entry which is preliminary data.</text>
</comment>
<reference evidence="1" key="2">
    <citation type="submission" date="2021-09" db="EMBL/GenBank/DDBJ databases">
        <authorList>
            <person name="Gilroy R."/>
        </authorList>
    </citation>
    <scope>NUCLEOTIDE SEQUENCE</scope>
    <source>
        <strain evidence="1">7886</strain>
    </source>
</reference>
<name>A0A921LAH1_9LACO</name>
<dbReference type="PANTHER" id="PTHR43434:SF20">
    <property type="entry name" value="5'-NUCLEOTIDASE"/>
    <property type="match status" value="1"/>
</dbReference>
<dbReference type="GO" id="GO:0016787">
    <property type="term" value="F:hydrolase activity"/>
    <property type="evidence" value="ECO:0007669"/>
    <property type="project" value="UniProtKB-KW"/>
</dbReference>
<dbReference type="AlphaFoldDB" id="A0A921LAH1"/>
<dbReference type="GO" id="GO:0005829">
    <property type="term" value="C:cytosol"/>
    <property type="evidence" value="ECO:0007669"/>
    <property type="project" value="TreeGrafter"/>
</dbReference>